<reference evidence="2" key="1">
    <citation type="submission" date="2018-12" db="EMBL/GenBank/DDBJ databases">
        <title>Dusodibacter welbiota gen. nov., sp. nov., isolated from human faeces and emended description of the Oscillibacter genus.</title>
        <authorList>
            <person name="Le Roy T."/>
            <person name="Van der Smissen P."/>
            <person name="Delzenne N."/>
            <person name="Muccioli G."/>
            <person name="Collet J.F."/>
            <person name="Cani P.D."/>
        </authorList>
    </citation>
    <scope>NUCLEOTIDE SEQUENCE [LARGE SCALE GENOMIC DNA]</scope>
    <source>
        <strain evidence="2">J115</strain>
    </source>
</reference>
<keyword evidence="2" id="KW-1185">Reference proteome</keyword>
<organism evidence="1 2">
    <name type="scientific">Dysosmobacter welbionis</name>
    <dbReference type="NCBI Taxonomy" id="2093857"/>
    <lineage>
        <taxon>Bacteria</taxon>
        <taxon>Bacillati</taxon>
        <taxon>Bacillota</taxon>
        <taxon>Clostridia</taxon>
        <taxon>Eubacteriales</taxon>
        <taxon>Oscillospiraceae</taxon>
        <taxon>Dysosmobacter</taxon>
    </lineage>
</organism>
<protein>
    <submittedName>
        <fullName evidence="1">Uncharacterized protein</fullName>
    </submittedName>
</protein>
<sequence>MKRKLVMLLTIVAVLAVGIGIWYNVPINLMDLEHDEVIEIVVFNGNTGNATHITDETQIEHIIENLNEIKLKRSKPSVGYSGYSFKMTIYLSDGNEADDWNNFIINSDDTIRKDPFFYKVVSEKIDYDYIAGIVN</sequence>
<dbReference type="EMBL" id="CP034413">
    <property type="protein sequence ID" value="QCI61032.1"/>
    <property type="molecule type" value="Genomic_DNA"/>
</dbReference>
<dbReference type="Proteomes" id="UP000298642">
    <property type="component" value="Chromosome"/>
</dbReference>
<proteinExistence type="predicted"/>
<evidence type="ECO:0000313" key="2">
    <source>
        <dbReference type="Proteomes" id="UP000298642"/>
    </source>
</evidence>
<dbReference type="KEGG" id="obj:EIO64_11685"/>
<gene>
    <name evidence="1" type="ORF">EIO64_11685</name>
</gene>
<evidence type="ECO:0000313" key="1">
    <source>
        <dbReference type="EMBL" id="QCI61032.1"/>
    </source>
</evidence>
<accession>A0A4D7B3K7</accession>
<name>A0A4D7B3K7_9FIRM</name>
<dbReference type="AlphaFoldDB" id="A0A4D7B3K7"/>